<protein>
    <submittedName>
        <fullName evidence="4">Dihydroxyacetone kinase, L subunit</fullName>
        <ecNumber evidence="4">2.7.-.-</ecNumber>
    </submittedName>
</protein>
<evidence type="ECO:0000256" key="2">
    <source>
        <dbReference type="ARBA" id="ARBA00022777"/>
    </source>
</evidence>
<evidence type="ECO:0000313" key="5">
    <source>
        <dbReference type="Proteomes" id="UP000004431"/>
    </source>
</evidence>
<keyword evidence="2 4" id="KW-0418">Kinase</keyword>
<dbReference type="GO" id="GO:0016301">
    <property type="term" value="F:kinase activity"/>
    <property type="evidence" value="ECO:0007669"/>
    <property type="project" value="UniProtKB-KW"/>
</dbReference>
<dbReference type="Gene3D" id="1.25.40.340">
    <property type="match status" value="1"/>
</dbReference>
<reference evidence="4 5" key="1">
    <citation type="submission" date="2010-08" db="EMBL/GenBank/DDBJ databases">
        <authorList>
            <person name="Durkin A.S."/>
            <person name="Madupu R."/>
            <person name="Torralba M."/>
            <person name="Gillis M."/>
            <person name="Methe B."/>
            <person name="Sutton G."/>
            <person name="Nelson K.E."/>
        </authorList>
    </citation>
    <scope>NUCLEOTIDE SEQUENCE [LARGE SCALE GENOMIC DNA]</scope>
    <source>
        <strain evidence="4 5">PB189-T1-4</strain>
    </source>
</reference>
<accession>A0ABN0AYN8</accession>
<comment type="caution">
    <text evidence="4">The sequence shown here is derived from an EMBL/GenBank/DDBJ whole genome shotgun (WGS) entry which is preliminary data.</text>
</comment>
<dbReference type="InterPro" id="IPR050861">
    <property type="entry name" value="Dihydroxyacetone_Kinase"/>
</dbReference>
<organism evidence="4 5">
    <name type="scientific">Fannyhessea vaginae PB189-T1-4</name>
    <dbReference type="NCBI Taxonomy" id="866774"/>
    <lineage>
        <taxon>Bacteria</taxon>
        <taxon>Bacillati</taxon>
        <taxon>Actinomycetota</taxon>
        <taxon>Coriobacteriia</taxon>
        <taxon>Coriobacteriales</taxon>
        <taxon>Atopobiaceae</taxon>
        <taxon>Fannyhessea</taxon>
    </lineage>
</organism>
<dbReference type="EMBL" id="AEDQ01000033">
    <property type="protein sequence ID" value="EFL43619.1"/>
    <property type="molecule type" value="Genomic_DNA"/>
</dbReference>
<evidence type="ECO:0000256" key="1">
    <source>
        <dbReference type="ARBA" id="ARBA00022679"/>
    </source>
</evidence>
<dbReference type="InterPro" id="IPR004007">
    <property type="entry name" value="DhaL_dom"/>
</dbReference>
<name>A0ABN0AYN8_9ACTN</name>
<dbReference type="RefSeq" id="WP_006304751.1">
    <property type="nucleotide sequence ID" value="NZ_AEDQ01000033.1"/>
</dbReference>
<evidence type="ECO:0000259" key="3">
    <source>
        <dbReference type="PROSITE" id="PS51480"/>
    </source>
</evidence>
<dbReference type="SUPFAM" id="SSF101473">
    <property type="entry name" value="DhaL-like"/>
    <property type="match status" value="1"/>
</dbReference>
<dbReference type="Pfam" id="PF02734">
    <property type="entry name" value="Dak2"/>
    <property type="match status" value="1"/>
</dbReference>
<dbReference type="EC" id="2.7.-.-" evidence="4"/>
<feature type="domain" description="DhaL" evidence="3">
    <location>
        <begin position="4"/>
        <end position="186"/>
    </location>
</feature>
<dbReference type="PANTHER" id="PTHR28629">
    <property type="entry name" value="TRIOKINASE/FMN CYCLASE"/>
    <property type="match status" value="1"/>
</dbReference>
<proteinExistence type="predicted"/>
<dbReference type="PROSITE" id="PS51480">
    <property type="entry name" value="DHAL"/>
    <property type="match status" value="1"/>
</dbReference>
<sequence length="189" mass="20294">METQVAVQWLLAFDKKIQENKTYLTDLDTPIGDGDHGANMARGMEFVRKALEEKPPKTAADALKLCAMQLLSHVGGASGPLYGSAFLGMSMHANDSLPDMLHCGLEQIQKRGHAELGEKTMVDFWGPAIEQLRNGELTCDSIKALVDATAPMRATKGRASYTGERSCGHIDPGAASSGMLFCALLEQGV</sequence>
<dbReference type="PANTHER" id="PTHR28629:SF4">
    <property type="entry name" value="TRIOKINASE_FMN CYCLASE"/>
    <property type="match status" value="1"/>
</dbReference>
<keyword evidence="5" id="KW-1185">Reference proteome</keyword>
<dbReference type="InterPro" id="IPR012737">
    <property type="entry name" value="DhaK_L_YcgS"/>
</dbReference>
<dbReference type="SMART" id="SM01120">
    <property type="entry name" value="Dak2"/>
    <property type="match status" value="1"/>
</dbReference>
<evidence type="ECO:0000313" key="4">
    <source>
        <dbReference type="EMBL" id="EFL43619.1"/>
    </source>
</evidence>
<dbReference type="NCBIfam" id="TIGR02365">
    <property type="entry name" value="dha_L_ycgS"/>
    <property type="match status" value="1"/>
</dbReference>
<dbReference type="Proteomes" id="UP000004431">
    <property type="component" value="Unassembled WGS sequence"/>
</dbReference>
<dbReference type="InterPro" id="IPR036117">
    <property type="entry name" value="DhaL_dom_sf"/>
</dbReference>
<gene>
    <name evidence="4" type="primary">dhaL</name>
    <name evidence="4" type="ORF">HMPREF9248_0677</name>
</gene>
<keyword evidence="1 4" id="KW-0808">Transferase</keyword>